<sequence length="109" mass="12875">MFDWFESWLFNRKARKISARLIPWLLFYGDKDKYSIDEVDYAIERAQLQSKDITLAYSIFCNELSSSQFHREEGYADYIANSRKYNRVAQKYGTGSFNSNTSILDDVDK</sequence>
<dbReference type="RefSeq" id="WP_075763515.1">
    <property type="nucleotide sequence ID" value="NZ_MJIL01000064.1"/>
</dbReference>
<comment type="caution">
    <text evidence="1">The sequence shown here is derived from an EMBL/GenBank/DDBJ whole genome shotgun (WGS) entry which is preliminary data.</text>
</comment>
<dbReference type="EMBL" id="MJIL01000064">
    <property type="protein sequence ID" value="OLQ77576.1"/>
    <property type="molecule type" value="Genomic_DNA"/>
</dbReference>
<accession>A0A1Q9GS78</accession>
<organism evidence="1 2">
    <name type="scientific">Photobacterium proteolyticum</name>
    <dbReference type="NCBI Taxonomy" id="1903952"/>
    <lineage>
        <taxon>Bacteria</taxon>
        <taxon>Pseudomonadati</taxon>
        <taxon>Pseudomonadota</taxon>
        <taxon>Gammaproteobacteria</taxon>
        <taxon>Vibrionales</taxon>
        <taxon>Vibrionaceae</taxon>
        <taxon>Photobacterium</taxon>
    </lineage>
</organism>
<gene>
    <name evidence="1" type="ORF">BIT28_16190</name>
</gene>
<name>A0A1Q9GS78_9GAMM</name>
<keyword evidence="2" id="KW-1185">Reference proteome</keyword>
<dbReference type="AlphaFoldDB" id="A0A1Q9GS78"/>
<evidence type="ECO:0000313" key="2">
    <source>
        <dbReference type="Proteomes" id="UP000186905"/>
    </source>
</evidence>
<dbReference type="OrthoDB" id="6306899at2"/>
<evidence type="ECO:0000313" key="1">
    <source>
        <dbReference type="EMBL" id="OLQ77576.1"/>
    </source>
</evidence>
<proteinExistence type="predicted"/>
<dbReference type="Proteomes" id="UP000186905">
    <property type="component" value="Unassembled WGS sequence"/>
</dbReference>
<reference evidence="1 2" key="1">
    <citation type="submission" date="2016-09" db="EMBL/GenBank/DDBJ databases">
        <title>Photobacterium proteolyticum sp. nov. a protease producing bacterium isolated from ocean sediments of Laizhou Bay.</title>
        <authorList>
            <person name="Li Y."/>
        </authorList>
    </citation>
    <scope>NUCLEOTIDE SEQUENCE [LARGE SCALE GENOMIC DNA]</scope>
    <source>
        <strain evidence="1 2">13-12</strain>
    </source>
</reference>
<protein>
    <submittedName>
        <fullName evidence="1">Uncharacterized protein</fullName>
    </submittedName>
</protein>